<dbReference type="Proteomes" id="UP000297014">
    <property type="component" value="Unassembled WGS sequence"/>
</dbReference>
<evidence type="ECO:0000313" key="3">
    <source>
        <dbReference type="EMBL" id="THG91805.1"/>
    </source>
</evidence>
<gene>
    <name evidence="3" type="ORF">AJ85_01560</name>
    <name evidence="2" type="ORF">BALCAV_0214190</name>
</gene>
<reference evidence="2 4" key="1">
    <citation type="journal article" date="2014" name="Genome Announc.">
        <title>Draft Genome Sequence of Bacillus alcalophilus AV1934, a Classic Alkaliphile Isolated from Human Feces in 1934.</title>
        <authorList>
            <person name="Attie O."/>
            <person name="Jayaprakash A."/>
            <person name="Shah H."/>
            <person name="Paulsen I.T."/>
            <person name="Morino M."/>
            <person name="Takahashi Y."/>
            <person name="Narumi I."/>
            <person name="Sachidanandam R."/>
            <person name="Satoh K."/>
            <person name="Ito M."/>
            <person name="Krulwich T.A."/>
        </authorList>
    </citation>
    <scope>NUCLEOTIDE SEQUENCE [LARGE SCALE GENOMIC DNA]</scope>
    <source>
        <strain evidence="2 4">AV1934</strain>
    </source>
</reference>
<proteinExistence type="predicted"/>
<dbReference type="EMBL" id="ALPT02000047">
    <property type="protein sequence ID" value="KGA96761.1"/>
    <property type="molecule type" value="Genomic_DNA"/>
</dbReference>
<feature type="transmembrane region" description="Helical" evidence="1">
    <location>
        <begin position="147"/>
        <end position="166"/>
    </location>
</feature>
<dbReference type="Proteomes" id="UP000002754">
    <property type="component" value="Unassembled WGS sequence"/>
</dbReference>
<name>A0A094WIX5_ALKAL</name>
<evidence type="ECO:0000313" key="5">
    <source>
        <dbReference type="Proteomes" id="UP000297014"/>
    </source>
</evidence>
<feature type="transmembrane region" description="Helical" evidence="1">
    <location>
        <begin position="265"/>
        <end position="286"/>
    </location>
</feature>
<keyword evidence="1" id="KW-0472">Membrane</keyword>
<dbReference type="STRING" id="1218173.BALCAV_0214190"/>
<dbReference type="EMBL" id="JALP01000044">
    <property type="protein sequence ID" value="THG91805.1"/>
    <property type="molecule type" value="Genomic_DNA"/>
</dbReference>
<evidence type="ECO:0000313" key="4">
    <source>
        <dbReference type="Proteomes" id="UP000002754"/>
    </source>
</evidence>
<evidence type="ECO:0000256" key="1">
    <source>
        <dbReference type="SAM" id="Phobius"/>
    </source>
</evidence>
<feature type="transmembrane region" description="Helical" evidence="1">
    <location>
        <begin position="192"/>
        <end position="210"/>
    </location>
</feature>
<evidence type="ECO:0000313" key="2">
    <source>
        <dbReference type="EMBL" id="KGA96761.1"/>
    </source>
</evidence>
<evidence type="ECO:0008006" key="6">
    <source>
        <dbReference type="Google" id="ProtNLM"/>
    </source>
</evidence>
<feature type="transmembrane region" description="Helical" evidence="1">
    <location>
        <begin position="12"/>
        <end position="33"/>
    </location>
</feature>
<feature type="transmembrane region" description="Helical" evidence="1">
    <location>
        <begin position="69"/>
        <end position="86"/>
    </location>
</feature>
<dbReference type="RefSeq" id="WP_003322101.1">
    <property type="nucleotide sequence ID" value="NZ_ALPT02000047.1"/>
</dbReference>
<dbReference type="eggNOG" id="ENOG5032KYS">
    <property type="taxonomic scope" value="Bacteria"/>
</dbReference>
<accession>A0A094WIX5</accession>
<feature type="transmembrane region" description="Helical" evidence="1">
    <location>
        <begin position="39"/>
        <end position="57"/>
    </location>
</feature>
<reference evidence="3 5" key="2">
    <citation type="submission" date="2014-01" db="EMBL/GenBank/DDBJ databases">
        <title>Draft genome sequencing of Bacillus alcalophilus CGMCC 1.3604.</title>
        <authorList>
            <person name="Yang J."/>
            <person name="Diao L."/>
            <person name="Yang S."/>
        </authorList>
    </citation>
    <scope>NUCLEOTIDE SEQUENCE [LARGE SCALE GENOMIC DNA]</scope>
    <source>
        <strain evidence="3 5">CGMCC 1.3604</strain>
    </source>
</reference>
<sequence>MKLDVGLFFRKWAKSLLELLVFFPLILYIGIVANSEQVIWVWFIIVYLMFGISLFLGKGLQLKQRWSRVFVAFVLAFFISFLLLPASGPSLVLVFTFLVAVSMRAFYYSRNYIEDLVPVQLMWFGLLGYFFASFFFRMYMILAPYEALLNGVGVFYVVITLFYTNIRHLKEATLVNRVNPFLSKATKRQNRLYLIGFIAFLLFVVGGRYIQEAIRFLWNGFIYLITLISPDFSGESNFVPPAFEEDELSLMDLGGNSEVEGSVPWVNAFVLFFILVTVLFFVILILSKSKRFVSWLQKGMNGFFSNSKQKDEEAFVDEKEKLMTLSDLRKQWQKRTKEWFQTKLSRKPTIDDFETNQEKIRFLFKQLMKKEKLNGFSIHKSDTAHELLLLLEQEKQTSKREFHLLNDRYNLARYGLDSIAIKNKDVEQLKKWIDEMSLQDQNHHK</sequence>
<protein>
    <recommendedName>
        <fullName evidence="6">DUF4129 domain-containing protein</fullName>
    </recommendedName>
</protein>
<feature type="transmembrane region" description="Helical" evidence="1">
    <location>
        <begin position="92"/>
        <end position="109"/>
    </location>
</feature>
<feature type="transmembrane region" description="Helical" evidence="1">
    <location>
        <begin position="121"/>
        <end position="141"/>
    </location>
</feature>
<keyword evidence="1" id="KW-0812">Transmembrane</keyword>
<dbReference type="AlphaFoldDB" id="A0A094WIX5"/>
<comment type="caution">
    <text evidence="2">The sequence shown here is derived from an EMBL/GenBank/DDBJ whole genome shotgun (WGS) entry which is preliminary data.</text>
</comment>
<keyword evidence="1" id="KW-1133">Transmembrane helix</keyword>
<keyword evidence="4" id="KW-1185">Reference proteome</keyword>
<dbReference type="OrthoDB" id="2944076at2"/>
<organism evidence="2 4">
    <name type="scientific">Alkalihalobacillus alcalophilus ATCC 27647 = CGMCC 1.3604</name>
    <dbReference type="NCBI Taxonomy" id="1218173"/>
    <lineage>
        <taxon>Bacteria</taxon>
        <taxon>Bacillati</taxon>
        <taxon>Bacillota</taxon>
        <taxon>Bacilli</taxon>
        <taxon>Bacillales</taxon>
        <taxon>Bacillaceae</taxon>
        <taxon>Alkalihalobacillus</taxon>
    </lineage>
</organism>